<name>A0A4C1V6R7_EUMVA</name>
<dbReference type="Proteomes" id="UP000299102">
    <property type="component" value="Unassembled WGS sequence"/>
</dbReference>
<organism evidence="1 2">
    <name type="scientific">Eumeta variegata</name>
    <name type="common">Bagworm moth</name>
    <name type="synonym">Eumeta japonica</name>
    <dbReference type="NCBI Taxonomy" id="151549"/>
    <lineage>
        <taxon>Eukaryota</taxon>
        <taxon>Metazoa</taxon>
        <taxon>Ecdysozoa</taxon>
        <taxon>Arthropoda</taxon>
        <taxon>Hexapoda</taxon>
        <taxon>Insecta</taxon>
        <taxon>Pterygota</taxon>
        <taxon>Neoptera</taxon>
        <taxon>Endopterygota</taxon>
        <taxon>Lepidoptera</taxon>
        <taxon>Glossata</taxon>
        <taxon>Ditrysia</taxon>
        <taxon>Tineoidea</taxon>
        <taxon>Psychidae</taxon>
        <taxon>Oiketicinae</taxon>
        <taxon>Eumeta</taxon>
    </lineage>
</organism>
<dbReference type="EMBL" id="BGZK01000284">
    <property type="protein sequence ID" value="GBP34116.1"/>
    <property type="molecule type" value="Genomic_DNA"/>
</dbReference>
<accession>A0A4C1V6R7</accession>
<keyword evidence="2" id="KW-1185">Reference proteome</keyword>
<evidence type="ECO:0000313" key="2">
    <source>
        <dbReference type="Proteomes" id="UP000299102"/>
    </source>
</evidence>
<proteinExistence type="predicted"/>
<comment type="caution">
    <text evidence="1">The sequence shown here is derived from an EMBL/GenBank/DDBJ whole genome shotgun (WGS) entry which is preliminary data.</text>
</comment>
<evidence type="ECO:0000313" key="1">
    <source>
        <dbReference type="EMBL" id="GBP34116.1"/>
    </source>
</evidence>
<dbReference type="AlphaFoldDB" id="A0A4C1V6R7"/>
<sequence length="95" mass="9967">MRDGVEGQTAAIISSYPAGAAKAALRPAPYGALSQGAGAAAARKRRACYLFPRRRRNLFSQFIAKSGVTDTTQYLISLAASGRVRPPRGAGVSRS</sequence>
<gene>
    <name evidence="1" type="ORF">EVAR_28250_1</name>
</gene>
<protein>
    <submittedName>
        <fullName evidence="1">Uncharacterized protein</fullName>
    </submittedName>
</protein>
<reference evidence="1 2" key="1">
    <citation type="journal article" date="2019" name="Commun. Biol.">
        <title>The bagworm genome reveals a unique fibroin gene that provides high tensile strength.</title>
        <authorList>
            <person name="Kono N."/>
            <person name="Nakamura H."/>
            <person name="Ohtoshi R."/>
            <person name="Tomita M."/>
            <person name="Numata K."/>
            <person name="Arakawa K."/>
        </authorList>
    </citation>
    <scope>NUCLEOTIDE SEQUENCE [LARGE SCALE GENOMIC DNA]</scope>
</reference>